<feature type="compositionally biased region" description="Basic and acidic residues" evidence="1">
    <location>
        <begin position="340"/>
        <end position="349"/>
    </location>
</feature>
<keyword evidence="3" id="KW-1185">Reference proteome</keyword>
<protein>
    <submittedName>
        <fullName evidence="2">Uncharacterized protein</fullName>
    </submittedName>
</protein>
<name>A0A0D7ATU5_9AGAR</name>
<reference evidence="2 3" key="1">
    <citation type="journal article" date="2015" name="Fungal Genet. Biol.">
        <title>Evolution of novel wood decay mechanisms in Agaricales revealed by the genome sequences of Fistulina hepatica and Cylindrobasidium torrendii.</title>
        <authorList>
            <person name="Floudas D."/>
            <person name="Held B.W."/>
            <person name="Riley R."/>
            <person name="Nagy L.G."/>
            <person name="Koehler G."/>
            <person name="Ransdell A.S."/>
            <person name="Younus H."/>
            <person name="Chow J."/>
            <person name="Chiniquy J."/>
            <person name="Lipzen A."/>
            <person name="Tritt A."/>
            <person name="Sun H."/>
            <person name="Haridas S."/>
            <person name="LaButti K."/>
            <person name="Ohm R.A."/>
            <person name="Kues U."/>
            <person name="Blanchette R.A."/>
            <person name="Grigoriev I.V."/>
            <person name="Minto R.E."/>
            <person name="Hibbett D.S."/>
        </authorList>
    </citation>
    <scope>NUCLEOTIDE SEQUENCE [LARGE SCALE GENOMIC DNA]</scope>
    <source>
        <strain evidence="2 3">FP15055 ss-10</strain>
    </source>
</reference>
<evidence type="ECO:0000256" key="1">
    <source>
        <dbReference type="SAM" id="MobiDB-lite"/>
    </source>
</evidence>
<feature type="region of interest" description="Disordered" evidence="1">
    <location>
        <begin position="340"/>
        <end position="361"/>
    </location>
</feature>
<proteinExistence type="predicted"/>
<dbReference type="Proteomes" id="UP000054007">
    <property type="component" value="Unassembled WGS sequence"/>
</dbReference>
<sequence length="391" mass="44296">MHPAHPIFPKEILDQILVFCIADHEDQWTQAHRRDDDDLINHQADQPMSWALEIGGQDGLMDLLQGVRASAKLQEGFATPRRPVQCANYAGITFLSIDWDSVAAENVALAEQAFRHFKLRGLTIRAHDFNVIEALEYFTDWGQCTSLQELRILAGDSISSLKEAYEAVLDSFAGEDSFLDCIRQFSQLATLRIVYPGGLLSSEQLRAFVEEQLRAFPSDEEGSDRDWPSFTSDWNAVEVNWITEELASPSLTKIYLAYGFDDYLIETIMPTNPWYIGQKEWWTKEQSEWVCGFSDFDDAGPPPFPDAIAEGNTLPYNDTLRMVQRAGAFDSNVPGRREVKGNKMADAEAKRRRKGNRAQRNPIPICASMTKKMYGREVEELVACDAPVWRA</sequence>
<accession>A0A0D7ATU5</accession>
<evidence type="ECO:0000313" key="2">
    <source>
        <dbReference type="EMBL" id="KIY61259.1"/>
    </source>
</evidence>
<dbReference type="EMBL" id="KN880994">
    <property type="protein sequence ID" value="KIY61259.1"/>
    <property type="molecule type" value="Genomic_DNA"/>
</dbReference>
<gene>
    <name evidence="2" type="ORF">CYLTODRAFT_460009</name>
</gene>
<evidence type="ECO:0000313" key="3">
    <source>
        <dbReference type="Proteomes" id="UP000054007"/>
    </source>
</evidence>
<organism evidence="2 3">
    <name type="scientific">Cylindrobasidium torrendii FP15055 ss-10</name>
    <dbReference type="NCBI Taxonomy" id="1314674"/>
    <lineage>
        <taxon>Eukaryota</taxon>
        <taxon>Fungi</taxon>
        <taxon>Dikarya</taxon>
        <taxon>Basidiomycota</taxon>
        <taxon>Agaricomycotina</taxon>
        <taxon>Agaricomycetes</taxon>
        <taxon>Agaricomycetidae</taxon>
        <taxon>Agaricales</taxon>
        <taxon>Marasmiineae</taxon>
        <taxon>Physalacriaceae</taxon>
        <taxon>Cylindrobasidium</taxon>
    </lineage>
</organism>
<dbReference type="AlphaFoldDB" id="A0A0D7ATU5"/>